<dbReference type="SMART" id="SM00409">
    <property type="entry name" value="IG"/>
    <property type="match status" value="7"/>
</dbReference>
<feature type="compositionally biased region" description="Acidic residues" evidence="4">
    <location>
        <begin position="1065"/>
        <end position="1076"/>
    </location>
</feature>
<evidence type="ECO:0000256" key="4">
    <source>
        <dbReference type="SAM" id="MobiDB-lite"/>
    </source>
</evidence>
<feature type="region of interest" description="Disordered" evidence="4">
    <location>
        <begin position="927"/>
        <end position="953"/>
    </location>
</feature>
<dbReference type="Proteomes" id="UP000215335">
    <property type="component" value="Unassembled WGS sequence"/>
</dbReference>
<feature type="domain" description="Ig-like" evidence="6">
    <location>
        <begin position="136"/>
        <end position="237"/>
    </location>
</feature>
<feature type="domain" description="Ig-like" evidence="6">
    <location>
        <begin position="348"/>
        <end position="436"/>
    </location>
</feature>
<dbReference type="PANTHER" id="PTHR46958">
    <property type="entry name" value="B-CELL RECEPTOR CD22"/>
    <property type="match status" value="1"/>
</dbReference>
<evidence type="ECO:0000256" key="1">
    <source>
        <dbReference type="ARBA" id="ARBA00004167"/>
    </source>
</evidence>
<feature type="domain" description="Ig-like" evidence="6">
    <location>
        <begin position="751"/>
        <end position="836"/>
    </location>
</feature>
<dbReference type="InterPro" id="IPR003598">
    <property type="entry name" value="Ig_sub2"/>
</dbReference>
<sequence>MIRQEVSHCNIQRLIGFSLCVSVAPTSVRVVDESTKQTLEDGRVLGPVIEGSPIALRCESGKGRPVPTVEWYNGDVRLESKSSEELEEQKIGTGSGTLNLVVARSELGATFTCKVSSLALPEPLKIDIKLDVHVRPMKMGISGVHGHVVQNSKVLLQCVVQAARPPANVTWYNGTEVLLKNDSRIDMYDIKFDDNDDGTTQTTSFLAFTASEDDNGREFSCAAVNSVMLKEGSKPMKENLIMEVMYPPIVRMNPSNITVNETEDFQLFCDYEANPATLTSVVWQRDGKTLMLNEDRYEGGTGDLTSLLVKNATADDIGKYSCILENAVGNSSASSQNVSIDVSVLFRPTVEVTMEPDMAINEAARMNVSLSCDVVSGNPGFLRAVRWYLDGDLLKELPDCSRNASAEEFCDIDPSKLLLESVGRSFHGNYSCEGRNDAGWGPISPNTPVVVHYKPGPASISYERRRVVKKMPLNITCTVKDPGRPAATGFKWFRGSYRLTEENEAVYRVEKARLENRANITCLAYNEAGDGDPDTTFVDISTPPAFIKKLPQLVGFVYNATNVSLNCHVECSPICDIVWMKNNKTIDFARSRQYQLQNVQVAPKLSTDDFESVNSSLLWNLTAWPGGQLDRVADNDVTFTCMSTSNGIGPGVASTVKIEVYFPPESLTISPKVVNVVVDNIPAPIVCNATARPDPQYRWYREGKSEIISEGPVLHFKTPFPRASRGTYVCQANNKIGSANISTYINVQYKPECQVDKEVMDGKDYVVCSADGNPAEYGFKWSLKSDNDTIEQLPIILNGKSYLLLDDSVSNPRTYVCVANNSIGQSNSCERHVPASIPWWLRLDGDLLVIVIAVTVIIILVIIVVCVIIFLMCRRKHSKLKCELTLLITKVLDTLGRKLQHDEGVLARANKIRAMFSVQLKESDTFPGISRGKTDPSQVANSNHMDSVSEGLSEPETKTFYENLPFHGIQSPPNKSSVAGAQQKQAQQAKELCHLGPHYSDHNMPRGNSPEPRCNSLKPRRRKQQHQLVHQQRQVTTTTTTTTQFYSLRLCRRHLRRHALRAKSEDEEDEEEEEECASSLPGGSSARSYQLYAIPIYRTCPHKSLSSSTLATSLRSLDCTPSSTLSRKLQRRSPSPGEKHRKEEQQTEEDKPPVPAPRQTKKTDPSEHTYQNVPPPVFPATGLPADSSSESKTSYVHANSRLSLNTASLATSNHLQQQQTLQEHATANTLPFSLIQHPGDAPDLTYDRYQQQQQQQQSRRHSNSSSRSRNERRKYRNKHDRNERKQKQQRQQQQQPQALSSSCETSFERMQQELGVPESYKISYPHYYEDTLNDCPAGNYPRDREANDYDVALSDSQYAEQPQQQQHSLTKNRKPIKRYSSQDAGSAKLAELHFRDVGQEIDPFKPEFSDLDYADVDYRSYGPINYKAASIALLQNRDKPPQQERMPQMYGVSDDSEELL</sequence>
<dbReference type="GO" id="GO:0033691">
    <property type="term" value="F:sialic acid binding"/>
    <property type="evidence" value="ECO:0007669"/>
    <property type="project" value="TreeGrafter"/>
</dbReference>
<feature type="compositionally biased region" description="Polar residues" evidence="4">
    <location>
        <begin position="1186"/>
        <end position="1196"/>
    </location>
</feature>
<feature type="domain" description="Ig-like" evidence="6">
    <location>
        <begin position="664"/>
        <end position="748"/>
    </location>
</feature>
<protein>
    <recommendedName>
        <fullName evidence="6">Ig-like domain-containing protein</fullName>
    </recommendedName>
</protein>
<feature type="domain" description="Ig-like" evidence="6">
    <location>
        <begin position="25"/>
        <end position="127"/>
    </location>
</feature>
<dbReference type="PROSITE" id="PS50835">
    <property type="entry name" value="IG_LIKE"/>
    <property type="match status" value="7"/>
</dbReference>
<dbReference type="Gene3D" id="2.60.40.10">
    <property type="entry name" value="Immunoglobulins"/>
    <property type="match status" value="8"/>
</dbReference>
<feature type="compositionally biased region" description="Basic and acidic residues" evidence="4">
    <location>
        <begin position="1137"/>
        <end position="1152"/>
    </location>
</feature>
<feature type="region of interest" description="Disordered" evidence="4">
    <location>
        <begin position="1118"/>
        <end position="1196"/>
    </location>
</feature>
<dbReference type="Pfam" id="PF08205">
    <property type="entry name" value="C2-set_2"/>
    <property type="match status" value="2"/>
</dbReference>
<dbReference type="InterPro" id="IPR007110">
    <property type="entry name" value="Ig-like_dom"/>
</dbReference>
<dbReference type="GO" id="GO:0070062">
    <property type="term" value="C:extracellular exosome"/>
    <property type="evidence" value="ECO:0007669"/>
    <property type="project" value="TreeGrafter"/>
</dbReference>
<reference evidence="7 8" key="1">
    <citation type="journal article" date="2017" name="Curr. Biol.">
        <title>The Evolution of Venom by Co-option of Single-Copy Genes.</title>
        <authorList>
            <person name="Martinson E.O."/>
            <person name="Mrinalini"/>
            <person name="Kelkar Y.D."/>
            <person name="Chang C.H."/>
            <person name="Werren J.H."/>
        </authorList>
    </citation>
    <scope>NUCLEOTIDE SEQUENCE [LARGE SCALE GENOMIC DNA]</scope>
    <source>
        <strain evidence="7 8">Alberta</strain>
        <tissue evidence="7">Whole body</tissue>
    </source>
</reference>
<feature type="compositionally biased region" description="Polar residues" evidence="4">
    <location>
        <begin position="935"/>
        <end position="946"/>
    </location>
</feature>
<evidence type="ECO:0000256" key="5">
    <source>
        <dbReference type="SAM" id="Phobius"/>
    </source>
</evidence>
<accession>A0A232FD89</accession>
<dbReference type="GO" id="GO:0009897">
    <property type="term" value="C:external side of plasma membrane"/>
    <property type="evidence" value="ECO:0007669"/>
    <property type="project" value="TreeGrafter"/>
</dbReference>
<feature type="compositionally biased region" description="Low complexity" evidence="4">
    <location>
        <begin position="981"/>
        <end position="990"/>
    </location>
</feature>
<keyword evidence="3" id="KW-1015">Disulfide bond</keyword>
<name>A0A232FD89_9HYME</name>
<dbReference type="GO" id="GO:0042609">
    <property type="term" value="F:CD4 receptor binding"/>
    <property type="evidence" value="ECO:0007669"/>
    <property type="project" value="TreeGrafter"/>
</dbReference>
<gene>
    <name evidence="7" type="ORF">TSAR_009652</name>
</gene>
<feature type="domain" description="Ig-like" evidence="6">
    <location>
        <begin position="248"/>
        <end position="339"/>
    </location>
</feature>
<feature type="region of interest" description="Disordered" evidence="4">
    <location>
        <begin position="1437"/>
        <end position="1460"/>
    </location>
</feature>
<dbReference type="EMBL" id="NNAY01000385">
    <property type="protein sequence ID" value="OXU28756.1"/>
    <property type="molecule type" value="Genomic_DNA"/>
</dbReference>
<comment type="caution">
    <text evidence="7">The sequence shown here is derived from an EMBL/GenBank/DDBJ whole genome shotgun (WGS) entry which is preliminary data.</text>
</comment>
<keyword evidence="5" id="KW-1133">Transmembrane helix</keyword>
<feature type="domain" description="Ig-like" evidence="6">
    <location>
        <begin position="448"/>
        <end position="539"/>
    </location>
</feature>
<feature type="region of interest" description="Disordered" evidence="4">
    <location>
        <begin position="1357"/>
        <end position="1382"/>
    </location>
</feature>
<dbReference type="GO" id="GO:0005769">
    <property type="term" value="C:early endosome"/>
    <property type="evidence" value="ECO:0007669"/>
    <property type="project" value="TreeGrafter"/>
</dbReference>
<dbReference type="SUPFAM" id="SSF48726">
    <property type="entry name" value="Immunoglobulin"/>
    <property type="match status" value="6"/>
</dbReference>
<evidence type="ECO:0000313" key="8">
    <source>
        <dbReference type="Proteomes" id="UP000215335"/>
    </source>
</evidence>
<evidence type="ECO:0000256" key="2">
    <source>
        <dbReference type="ARBA" id="ARBA00023136"/>
    </source>
</evidence>
<feature type="compositionally biased region" description="Basic residues" evidence="4">
    <location>
        <begin position="1270"/>
        <end position="1279"/>
    </location>
</feature>
<dbReference type="InterPro" id="IPR013783">
    <property type="entry name" value="Ig-like_fold"/>
</dbReference>
<feature type="compositionally biased region" description="Low complexity" evidence="4">
    <location>
        <begin position="1026"/>
        <end position="1040"/>
    </location>
</feature>
<feature type="compositionally biased region" description="Polar residues" evidence="4">
    <location>
        <begin position="1357"/>
        <end position="1369"/>
    </location>
</feature>
<keyword evidence="8" id="KW-1185">Reference proteome</keyword>
<feature type="compositionally biased region" description="Low complexity" evidence="4">
    <location>
        <begin position="1250"/>
        <end position="1267"/>
    </location>
</feature>
<comment type="subcellular location">
    <subcellularLocation>
        <location evidence="1">Membrane</location>
        <topology evidence="1">Single-pass membrane protein</topology>
    </subcellularLocation>
</comment>
<dbReference type="InterPro" id="IPR013162">
    <property type="entry name" value="CD80_C2-set"/>
</dbReference>
<feature type="region of interest" description="Disordered" evidence="4">
    <location>
        <begin position="968"/>
        <end position="1040"/>
    </location>
</feature>
<feature type="compositionally biased region" description="Polar residues" evidence="4">
    <location>
        <begin position="971"/>
        <end position="980"/>
    </location>
</feature>
<evidence type="ECO:0000313" key="7">
    <source>
        <dbReference type="EMBL" id="OXU28756.1"/>
    </source>
</evidence>
<dbReference type="InterPro" id="IPR003599">
    <property type="entry name" value="Ig_sub"/>
</dbReference>
<dbReference type="Pfam" id="PF13927">
    <property type="entry name" value="Ig_3"/>
    <property type="match status" value="1"/>
</dbReference>
<evidence type="ECO:0000256" key="3">
    <source>
        <dbReference type="ARBA" id="ARBA00023157"/>
    </source>
</evidence>
<dbReference type="GO" id="GO:0055037">
    <property type="term" value="C:recycling endosome"/>
    <property type="evidence" value="ECO:0007669"/>
    <property type="project" value="TreeGrafter"/>
</dbReference>
<dbReference type="SMART" id="SM00408">
    <property type="entry name" value="IGc2"/>
    <property type="match status" value="6"/>
</dbReference>
<feature type="region of interest" description="Disordered" evidence="4">
    <location>
        <begin position="1233"/>
        <end position="1309"/>
    </location>
</feature>
<dbReference type="PANTHER" id="PTHR46958:SF1">
    <property type="entry name" value="B-CELL RECEPTOR CD22"/>
    <property type="match status" value="1"/>
</dbReference>
<dbReference type="GO" id="GO:0050859">
    <property type="term" value="P:negative regulation of B cell receptor signaling pathway"/>
    <property type="evidence" value="ECO:0007669"/>
    <property type="project" value="TreeGrafter"/>
</dbReference>
<dbReference type="InterPro" id="IPR036179">
    <property type="entry name" value="Ig-like_dom_sf"/>
</dbReference>
<feature type="transmembrane region" description="Helical" evidence="5">
    <location>
        <begin position="847"/>
        <end position="871"/>
    </location>
</feature>
<dbReference type="OrthoDB" id="6106100at2759"/>
<feature type="region of interest" description="Disordered" evidence="4">
    <location>
        <begin position="1061"/>
        <end position="1084"/>
    </location>
</feature>
<dbReference type="GO" id="GO:0019903">
    <property type="term" value="F:protein phosphatase binding"/>
    <property type="evidence" value="ECO:0007669"/>
    <property type="project" value="TreeGrafter"/>
</dbReference>
<keyword evidence="2 5" id="KW-0472">Membrane</keyword>
<proteinExistence type="predicted"/>
<evidence type="ECO:0000259" key="6">
    <source>
        <dbReference type="PROSITE" id="PS50835"/>
    </source>
</evidence>
<organism evidence="7 8">
    <name type="scientific">Trichomalopsis sarcophagae</name>
    <dbReference type="NCBI Taxonomy" id="543379"/>
    <lineage>
        <taxon>Eukaryota</taxon>
        <taxon>Metazoa</taxon>
        <taxon>Ecdysozoa</taxon>
        <taxon>Arthropoda</taxon>
        <taxon>Hexapoda</taxon>
        <taxon>Insecta</taxon>
        <taxon>Pterygota</taxon>
        <taxon>Neoptera</taxon>
        <taxon>Endopterygota</taxon>
        <taxon>Hymenoptera</taxon>
        <taxon>Apocrita</taxon>
        <taxon>Proctotrupomorpha</taxon>
        <taxon>Chalcidoidea</taxon>
        <taxon>Pteromalidae</taxon>
        <taxon>Pteromalinae</taxon>
        <taxon>Trichomalopsis</taxon>
    </lineage>
</organism>
<dbReference type="STRING" id="543379.A0A232FD89"/>
<keyword evidence="5" id="KW-0812">Transmembrane</keyword>